<reference evidence="1 2" key="1">
    <citation type="submission" date="2016-12" db="EMBL/GenBank/DDBJ databases">
        <authorList>
            <person name="Song W.-J."/>
            <person name="Kurnit D.M."/>
        </authorList>
    </citation>
    <scope>NUCLEOTIDE SEQUENCE [LARGE SCALE GENOMIC DNA]</scope>
    <source>
        <strain evidence="1 2">STM7296</strain>
    </source>
</reference>
<dbReference type="EMBL" id="CYGX02000067">
    <property type="protein sequence ID" value="SIT46535.1"/>
    <property type="molecule type" value="Genomic_DNA"/>
</dbReference>
<protein>
    <submittedName>
        <fullName evidence="1">Uncharacterized protein</fullName>
    </submittedName>
</protein>
<dbReference type="Proteomes" id="UP000187012">
    <property type="component" value="Unassembled WGS sequence"/>
</dbReference>
<evidence type="ECO:0000313" key="2">
    <source>
        <dbReference type="Proteomes" id="UP000187012"/>
    </source>
</evidence>
<proteinExistence type="predicted"/>
<sequence>MLYDRRFNSTPTLSQLLLRSLDMYAARGPVML</sequence>
<keyword evidence="2" id="KW-1185">Reference proteome</keyword>
<evidence type="ECO:0000313" key="1">
    <source>
        <dbReference type="EMBL" id="SIT46535.1"/>
    </source>
</evidence>
<dbReference type="AlphaFoldDB" id="A0A1N7SGK3"/>
<gene>
    <name evidence="1" type="ORF">BN2475_670003</name>
</gene>
<accession>A0A1N7SGK3</accession>
<organism evidence="1 2">
    <name type="scientific">Paraburkholderia ribeironis</name>
    <dbReference type="NCBI Taxonomy" id="1247936"/>
    <lineage>
        <taxon>Bacteria</taxon>
        <taxon>Pseudomonadati</taxon>
        <taxon>Pseudomonadota</taxon>
        <taxon>Betaproteobacteria</taxon>
        <taxon>Burkholderiales</taxon>
        <taxon>Burkholderiaceae</taxon>
        <taxon>Paraburkholderia</taxon>
    </lineage>
</organism>
<name>A0A1N7SGK3_9BURK</name>